<dbReference type="GO" id="GO:0016787">
    <property type="term" value="F:hydrolase activity"/>
    <property type="evidence" value="ECO:0007669"/>
    <property type="project" value="UniProtKB-KW"/>
</dbReference>
<evidence type="ECO:0000313" key="3">
    <source>
        <dbReference type="EMBL" id="MCZ8515802.1"/>
    </source>
</evidence>
<dbReference type="Proteomes" id="UP001527882">
    <property type="component" value="Unassembled WGS sequence"/>
</dbReference>
<evidence type="ECO:0000256" key="1">
    <source>
        <dbReference type="ARBA" id="ARBA00022729"/>
    </source>
</evidence>
<dbReference type="PANTHER" id="PTHR43037">
    <property type="entry name" value="UNNAMED PRODUCT-RELATED"/>
    <property type="match status" value="1"/>
</dbReference>
<keyword evidence="3" id="KW-0378">Hydrolase</keyword>
<proteinExistence type="predicted"/>
<dbReference type="EMBL" id="JAQAGZ010000019">
    <property type="protein sequence ID" value="MCZ8515802.1"/>
    <property type="molecule type" value="Genomic_DNA"/>
</dbReference>
<dbReference type="PANTHER" id="PTHR43037:SF1">
    <property type="entry name" value="BLL1128 PROTEIN"/>
    <property type="match status" value="1"/>
</dbReference>
<comment type="caution">
    <text evidence="3">The sequence shown here is derived from an EMBL/GenBank/DDBJ whole genome shotgun (WGS) entry which is preliminary data.</text>
</comment>
<dbReference type="Gene3D" id="3.40.50.1820">
    <property type="entry name" value="alpha/beta hydrolase"/>
    <property type="match status" value="1"/>
</dbReference>
<dbReference type="InterPro" id="IPR029058">
    <property type="entry name" value="AB_hydrolase_fold"/>
</dbReference>
<feature type="domain" description="Dienelactone hydrolase" evidence="2">
    <location>
        <begin position="78"/>
        <end position="186"/>
    </location>
</feature>
<dbReference type="InterPro" id="IPR002925">
    <property type="entry name" value="Dienelactn_hydro"/>
</dbReference>
<evidence type="ECO:0000259" key="2">
    <source>
        <dbReference type="Pfam" id="PF01738"/>
    </source>
</evidence>
<keyword evidence="1" id="KW-0732">Signal</keyword>
<dbReference type="Pfam" id="PF01738">
    <property type="entry name" value="DLH"/>
    <property type="match status" value="1"/>
</dbReference>
<accession>A0ABT4QFY6</accession>
<dbReference type="InterPro" id="IPR050955">
    <property type="entry name" value="Plant_Biomass_Hydrol_Est"/>
</dbReference>
<sequence length="208" mass="23470">MDQINDKLKLHYFLSLPNNIENNRDYPLIVFLHGVNQRGNDTKLLKSSGFPRSLHNITETPFIIFSPQCPAGLFWNMITDAIKALLDEIISKNPVDPKRVYLIGASMGGYGAWDLAIKFPERFAAVVPICGGWAPEQAYILKNVPVWAFHGAEDDIVPLKETLNMVEALKKHGGKVELTVYPDAGHDIGTITYNNPLLYEWLLRHKIM</sequence>
<reference evidence="3 4" key="1">
    <citation type="submission" date="2022-12" db="EMBL/GenBank/DDBJ databases">
        <title>Draft genome sequence of Paenibacillus sp. dW9.</title>
        <authorList>
            <person name="Choi E.-W."/>
            <person name="Kim D.-U."/>
        </authorList>
    </citation>
    <scope>NUCLEOTIDE SEQUENCE [LARGE SCALE GENOMIC DNA]</scope>
    <source>
        <strain evidence="4">dW9</strain>
    </source>
</reference>
<evidence type="ECO:0000313" key="4">
    <source>
        <dbReference type="Proteomes" id="UP001527882"/>
    </source>
</evidence>
<dbReference type="RefSeq" id="WP_269884329.1">
    <property type="nucleotide sequence ID" value="NZ_JAQAGZ010000019.1"/>
</dbReference>
<gene>
    <name evidence="3" type="ORF">O9H85_25995</name>
</gene>
<organism evidence="3 4">
    <name type="scientific">Paenibacillus gyeongsangnamensis</name>
    <dbReference type="NCBI Taxonomy" id="3388067"/>
    <lineage>
        <taxon>Bacteria</taxon>
        <taxon>Bacillati</taxon>
        <taxon>Bacillota</taxon>
        <taxon>Bacilli</taxon>
        <taxon>Bacillales</taxon>
        <taxon>Paenibacillaceae</taxon>
        <taxon>Paenibacillus</taxon>
    </lineage>
</organism>
<name>A0ABT4QFY6_9BACL</name>
<dbReference type="SUPFAM" id="SSF53474">
    <property type="entry name" value="alpha/beta-Hydrolases"/>
    <property type="match status" value="1"/>
</dbReference>
<keyword evidence="4" id="KW-1185">Reference proteome</keyword>
<protein>
    <submittedName>
        <fullName evidence="3">Alpha/beta fold hydrolase</fullName>
    </submittedName>
</protein>